<dbReference type="InterPro" id="IPR013332">
    <property type="entry name" value="KPR_N"/>
</dbReference>
<dbReference type="STRING" id="1774969.AUC69_06910"/>
<dbReference type="PANTHER" id="PTHR43765">
    <property type="entry name" value="2-DEHYDROPANTOATE 2-REDUCTASE-RELATED"/>
    <property type="match status" value="1"/>
</dbReference>
<evidence type="ECO:0000256" key="4">
    <source>
        <dbReference type="ARBA" id="ARBA00019465"/>
    </source>
</evidence>
<dbReference type="InterPro" id="IPR013328">
    <property type="entry name" value="6PGD_dom2"/>
</dbReference>
<dbReference type="Proteomes" id="UP000094472">
    <property type="component" value="Unassembled WGS sequence"/>
</dbReference>
<evidence type="ECO:0000256" key="5">
    <source>
        <dbReference type="ARBA" id="ARBA00022655"/>
    </source>
</evidence>
<dbReference type="EMBL" id="LPWF01000007">
    <property type="protein sequence ID" value="ODS01463.1"/>
    <property type="molecule type" value="Genomic_DNA"/>
</dbReference>
<dbReference type="EC" id="1.1.1.169" evidence="3"/>
<dbReference type="PROSITE" id="PS51257">
    <property type="entry name" value="PROKAR_LIPOPROTEIN"/>
    <property type="match status" value="1"/>
</dbReference>
<keyword evidence="7" id="KW-0560">Oxidoreductase</keyword>
<evidence type="ECO:0000256" key="8">
    <source>
        <dbReference type="ARBA" id="ARBA00032024"/>
    </source>
</evidence>
<organism evidence="13 14">
    <name type="scientific">Methyloceanibacter superfactus</name>
    <dbReference type="NCBI Taxonomy" id="1774969"/>
    <lineage>
        <taxon>Bacteria</taxon>
        <taxon>Pseudomonadati</taxon>
        <taxon>Pseudomonadota</taxon>
        <taxon>Alphaproteobacteria</taxon>
        <taxon>Hyphomicrobiales</taxon>
        <taxon>Hyphomicrobiaceae</taxon>
        <taxon>Methyloceanibacter</taxon>
    </lineage>
</organism>
<keyword evidence="5" id="KW-0566">Pantothenate biosynthesis</keyword>
<dbReference type="AlphaFoldDB" id="A0A1E3W6N7"/>
<comment type="caution">
    <text evidence="13">The sequence shown here is derived from an EMBL/GenBank/DDBJ whole genome shotgun (WGS) entry which is preliminary data.</text>
</comment>
<dbReference type="InterPro" id="IPR013752">
    <property type="entry name" value="KPA_reductase"/>
</dbReference>
<evidence type="ECO:0000259" key="11">
    <source>
        <dbReference type="Pfam" id="PF02558"/>
    </source>
</evidence>
<dbReference type="Gene3D" id="1.10.1040.10">
    <property type="entry name" value="N-(1-d-carboxylethyl)-l-norvaline Dehydrogenase, domain 2"/>
    <property type="match status" value="1"/>
</dbReference>
<evidence type="ECO:0000259" key="12">
    <source>
        <dbReference type="Pfam" id="PF08546"/>
    </source>
</evidence>
<dbReference type="RefSeq" id="WP_069440840.1">
    <property type="nucleotide sequence ID" value="NZ_LPWF01000007.1"/>
</dbReference>
<evidence type="ECO:0000256" key="1">
    <source>
        <dbReference type="ARBA" id="ARBA00004994"/>
    </source>
</evidence>
<feature type="domain" description="Ketopantoate reductase N-terminal" evidence="11">
    <location>
        <begin position="14"/>
        <end position="167"/>
    </location>
</feature>
<proteinExistence type="inferred from homology"/>
<dbReference type="GO" id="GO:0050661">
    <property type="term" value="F:NADP binding"/>
    <property type="evidence" value="ECO:0007669"/>
    <property type="project" value="TreeGrafter"/>
</dbReference>
<dbReference type="GO" id="GO:0005737">
    <property type="term" value="C:cytoplasm"/>
    <property type="evidence" value="ECO:0007669"/>
    <property type="project" value="TreeGrafter"/>
</dbReference>
<accession>A0A1E3W6N7</accession>
<dbReference type="NCBIfam" id="NF006083">
    <property type="entry name" value="PRK08229.1"/>
    <property type="match status" value="1"/>
</dbReference>
<dbReference type="Pfam" id="PF02558">
    <property type="entry name" value="ApbA"/>
    <property type="match status" value="1"/>
</dbReference>
<dbReference type="SUPFAM" id="SSF48179">
    <property type="entry name" value="6-phosphogluconate dehydrogenase C-terminal domain-like"/>
    <property type="match status" value="1"/>
</dbReference>
<protein>
    <recommendedName>
        <fullName evidence="4">2-dehydropantoate 2-reductase</fullName>
        <ecNumber evidence="3">1.1.1.169</ecNumber>
    </recommendedName>
    <alternativeName>
        <fullName evidence="8">Ketopantoate reductase</fullName>
    </alternativeName>
</protein>
<dbReference type="Gene3D" id="3.40.50.720">
    <property type="entry name" value="NAD(P)-binding Rossmann-like Domain"/>
    <property type="match status" value="1"/>
</dbReference>
<comment type="similarity">
    <text evidence="2">Belongs to the ketopantoate reductase family.</text>
</comment>
<feature type="domain" description="Ketopantoate reductase C-terminal" evidence="12">
    <location>
        <begin position="190"/>
        <end position="329"/>
    </location>
</feature>
<dbReference type="GO" id="GO:0015940">
    <property type="term" value="P:pantothenate biosynthetic process"/>
    <property type="evidence" value="ECO:0007669"/>
    <property type="project" value="UniProtKB-UniPathway"/>
</dbReference>
<gene>
    <name evidence="13" type="ORF">AUC69_06910</name>
</gene>
<evidence type="ECO:0000256" key="6">
    <source>
        <dbReference type="ARBA" id="ARBA00022857"/>
    </source>
</evidence>
<dbReference type="InterPro" id="IPR008927">
    <property type="entry name" value="6-PGluconate_DH-like_C_sf"/>
</dbReference>
<comment type="pathway">
    <text evidence="1">Cofactor biosynthesis; (R)-pantothenate biosynthesis; (R)-pantoate from 3-methyl-2-oxobutanoate: step 2/2.</text>
</comment>
<dbReference type="OrthoDB" id="9796561at2"/>
<name>A0A1E3W6N7_9HYPH</name>
<dbReference type="InterPro" id="IPR036291">
    <property type="entry name" value="NAD(P)-bd_dom_sf"/>
</dbReference>
<dbReference type="PANTHER" id="PTHR43765:SF2">
    <property type="entry name" value="2-DEHYDROPANTOATE 2-REDUCTASE"/>
    <property type="match status" value="1"/>
</dbReference>
<feature type="region of interest" description="Disordered" evidence="10">
    <location>
        <begin position="334"/>
        <end position="355"/>
    </location>
</feature>
<keyword evidence="6" id="KW-0521">NADP</keyword>
<evidence type="ECO:0000256" key="2">
    <source>
        <dbReference type="ARBA" id="ARBA00007870"/>
    </source>
</evidence>
<evidence type="ECO:0000313" key="14">
    <source>
        <dbReference type="Proteomes" id="UP000094472"/>
    </source>
</evidence>
<comment type="catalytic activity">
    <reaction evidence="9">
        <text>(R)-pantoate + NADP(+) = 2-dehydropantoate + NADPH + H(+)</text>
        <dbReference type="Rhea" id="RHEA:16233"/>
        <dbReference type="ChEBI" id="CHEBI:11561"/>
        <dbReference type="ChEBI" id="CHEBI:15378"/>
        <dbReference type="ChEBI" id="CHEBI:15980"/>
        <dbReference type="ChEBI" id="CHEBI:57783"/>
        <dbReference type="ChEBI" id="CHEBI:58349"/>
        <dbReference type="EC" id="1.1.1.169"/>
    </reaction>
</comment>
<dbReference type="GO" id="GO:0008677">
    <property type="term" value="F:2-dehydropantoate 2-reductase activity"/>
    <property type="evidence" value="ECO:0007669"/>
    <property type="project" value="UniProtKB-EC"/>
</dbReference>
<evidence type="ECO:0000313" key="13">
    <source>
        <dbReference type="EMBL" id="ODS01463.1"/>
    </source>
</evidence>
<sequence length="355" mass="37655">MTFDSRRPAASSSIVIAGAGSVGCHVGAHLAAAGRGVTLLLREPLAKAIARHGLRMSDLDGRDEVLPPDALKLALDPATAFRSADVVLVTVKSRDTAAMAQSIAAHAPAGAIVVSLQNGVENAEILRQGLGRDYRVVDAMVPFNVVQTKKDGDAPHVHRATSGTIQIEGGVAGLRDLLNVLGAPVAEHDDIDAALWGKLLVNLNNALNALSDLPLIEQLGDRRWRLLISRQMLEGLAVLAAAGIRPAPVEGLPPRLIAFALSLPDILFRLAARGMMAIDKTARSSMWEDLRAGRPTEIDYIQGEIVRLAEKHGIAAPLNRQVMQLIKKAEIAGQGSPALPPERSPGRYKAATWAP</sequence>
<dbReference type="SUPFAM" id="SSF51735">
    <property type="entry name" value="NAD(P)-binding Rossmann-fold domains"/>
    <property type="match status" value="1"/>
</dbReference>
<dbReference type="InterPro" id="IPR003710">
    <property type="entry name" value="ApbA"/>
</dbReference>
<evidence type="ECO:0000256" key="9">
    <source>
        <dbReference type="ARBA" id="ARBA00048793"/>
    </source>
</evidence>
<keyword evidence="14" id="KW-1185">Reference proteome</keyword>
<dbReference type="InterPro" id="IPR050838">
    <property type="entry name" value="Ketopantoate_reductase"/>
</dbReference>
<reference evidence="13 14" key="1">
    <citation type="journal article" date="2016" name="Environ. Microbiol.">
        <title>New Methyloceanibacter diversity from North Sea sediments includes methanotroph containing solely the soluble methane monooxygenase.</title>
        <authorList>
            <person name="Vekeman B."/>
            <person name="Kerckhof F.M."/>
            <person name="Cremers G."/>
            <person name="de Vos P."/>
            <person name="Vandamme P."/>
            <person name="Boon N."/>
            <person name="Op den Camp H.J."/>
            <person name="Heylen K."/>
        </authorList>
    </citation>
    <scope>NUCLEOTIDE SEQUENCE [LARGE SCALE GENOMIC DNA]</scope>
    <source>
        <strain evidence="13 14">R-67175</strain>
    </source>
</reference>
<dbReference type="UniPathway" id="UPA00028">
    <property type="reaction ID" value="UER00004"/>
</dbReference>
<evidence type="ECO:0000256" key="7">
    <source>
        <dbReference type="ARBA" id="ARBA00023002"/>
    </source>
</evidence>
<evidence type="ECO:0000256" key="10">
    <source>
        <dbReference type="SAM" id="MobiDB-lite"/>
    </source>
</evidence>
<dbReference type="Pfam" id="PF08546">
    <property type="entry name" value="ApbA_C"/>
    <property type="match status" value="1"/>
</dbReference>
<evidence type="ECO:0000256" key="3">
    <source>
        <dbReference type="ARBA" id="ARBA00013014"/>
    </source>
</evidence>
<dbReference type="NCBIfam" id="TIGR00745">
    <property type="entry name" value="apbA_panE"/>
    <property type="match status" value="1"/>
</dbReference>